<accession>A0A4R5FUY3</accession>
<organism evidence="2 3">
    <name type="scientific">Nonomuraea mesophila</name>
    <dbReference type="NCBI Taxonomy" id="2530382"/>
    <lineage>
        <taxon>Bacteria</taxon>
        <taxon>Bacillati</taxon>
        <taxon>Actinomycetota</taxon>
        <taxon>Actinomycetes</taxon>
        <taxon>Streptosporangiales</taxon>
        <taxon>Streptosporangiaceae</taxon>
        <taxon>Nonomuraea</taxon>
    </lineage>
</organism>
<proteinExistence type="predicted"/>
<dbReference type="Gene3D" id="2.60.40.20">
    <property type="entry name" value="Alpha-amylase inhibitor"/>
    <property type="match status" value="1"/>
</dbReference>
<feature type="chain" id="PRO_5021006129" description="Beta/gamma crystallin 'Greek key' domain-containing protein" evidence="1">
    <location>
        <begin position="27"/>
        <end position="98"/>
    </location>
</feature>
<name>A0A4R5FUY3_9ACTN</name>
<reference evidence="2 3" key="1">
    <citation type="submission" date="2019-03" db="EMBL/GenBank/DDBJ databases">
        <title>Draft genome sequences of novel Actinobacteria.</title>
        <authorList>
            <person name="Sahin N."/>
            <person name="Ay H."/>
            <person name="Saygin H."/>
        </authorList>
    </citation>
    <scope>NUCLEOTIDE SEQUENCE [LARGE SCALE GENOMIC DNA]</scope>
    <source>
        <strain evidence="2 3">6K102</strain>
    </source>
</reference>
<dbReference type="EMBL" id="SMLD01000015">
    <property type="protein sequence ID" value="TDE57216.1"/>
    <property type="molecule type" value="Genomic_DNA"/>
</dbReference>
<dbReference type="RefSeq" id="WP_132629420.1">
    <property type="nucleotide sequence ID" value="NZ_SMLD01000015.1"/>
</dbReference>
<feature type="signal peptide" evidence="1">
    <location>
        <begin position="1"/>
        <end position="26"/>
    </location>
</feature>
<dbReference type="GO" id="GO:0015066">
    <property type="term" value="F:alpha-amylase inhibitor activity"/>
    <property type="evidence" value="ECO:0007669"/>
    <property type="project" value="InterPro"/>
</dbReference>
<protein>
    <recommendedName>
        <fullName evidence="4">Beta/gamma crystallin 'Greek key' domain-containing protein</fullName>
    </recommendedName>
</protein>
<sequence length="98" mass="10272">MKILQAISVAALGAGLALTGAGPASAQTAQAGGTAPACVGRSHADLGGFAFVKNRSCGRTVRVKIVIRLGKDSPCWSLKQGQMRRHNYWGKYQKVVTC</sequence>
<gene>
    <name evidence="2" type="ORF">E1295_08835</name>
</gene>
<comment type="caution">
    <text evidence="2">The sequence shown here is derived from an EMBL/GenBank/DDBJ whole genome shotgun (WGS) entry which is preliminary data.</text>
</comment>
<evidence type="ECO:0008006" key="4">
    <source>
        <dbReference type="Google" id="ProtNLM"/>
    </source>
</evidence>
<dbReference type="AlphaFoldDB" id="A0A4R5FUY3"/>
<evidence type="ECO:0000313" key="2">
    <source>
        <dbReference type="EMBL" id="TDE57216.1"/>
    </source>
</evidence>
<dbReference type="InterPro" id="IPR036379">
    <property type="entry name" value="A-amylase_inhib_sf"/>
</dbReference>
<dbReference type="Proteomes" id="UP000295136">
    <property type="component" value="Unassembled WGS sequence"/>
</dbReference>
<evidence type="ECO:0000256" key="1">
    <source>
        <dbReference type="SAM" id="SignalP"/>
    </source>
</evidence>
<evidence type="ECO:0000313" key="3">
    <source>
        <dbReference type="Proteomes" id="UP000295136"/>
    </source>
</evidence>
<keyword evidence="1" id="KW-0732">Signal</keyword>
<keyword evidence="3" id="KW-1185">Reference proteome</keyword>